<reference evidence="2" key="1">
    <citation type="journal article" date="2023" name="Mol. Biol. Evol.">
        <title>Third-Generation Sequencing Reveals the Adaptive Role of the Epigenome in Three Deep-Sea Polychaetes.</title>
        <authorList>
            <person name="Perez M."/>
            <person name="Aroh O."/>
            <person name="Sun Y."/>
            <person name="Lan Y."/>
            <person name="Juniper S.K."/>
            <person name="Young C.R."/>
            <person name="Angers B."/>
            <person name="Qian P.Y."/>
        </authorList>
    </citation>
    <scope>NUCLEOTIDE SEQUENCE</scope>
    <source>
        <strain evidence="2">R07B-5</strain>
    </source>
</reference>
<sequence>MVMYHGAVVDIHSVMTQLERSEKSRTAVEAKLKSIQQDMGDLRANFDTTETNSQKMAHELTELKRRLHEQQKSSEALQANSKCYYDLLSKSKVSLSSLVSDMTTALEEKPVKIVKQELNGEK</sequence>
<evidence type="ECO:0000256" key="1">
    <source>
        <dbReference type="SAM" id="Coils"/>
    </source>
</evidence>
<protein>
    <submittedName>
        <fullName evidence="2">Uncharacterized protein</fullName>
    </submittedName>
</protein>
<organism evidence="2 3">
    <name type="scientific">Ridgeia piscesae</name>
    <name type="common">Tubeworm</name>
    <dbReference type="NCBI Taxonomy" id="27915"/>
    <lineage>
        <taxon>Eukaryota</taxon>
        <taxon>Metazoa</taxon>
        <taxon>Spiralia</taxon>
        <taxon>Lophotrochozoa</taxon>
        <taxon>Annelida</taxon>
        <taxon>Polychaeta</taxon>
        <taxon>Sedentaria</taxon>
        <taxon>Canalipalpata</taxon>
        <taxon>Sabellida</taxon>
        <taxon>Siboglinidae</taxon>
        <taxon>Ridgeia</taxon>
    </lineage>
</organism>
<evidence type="ECO:0000313" key="2">
    <source>
        <dbReference type="EMBL" id="KAK2146981.1"/>
    </source>
</evidence>
<proteinExistence type="predicted"/>
<dbReference type="Proteomes" id="UP001209878">
    <property type="component" value="Unassembled WGS sequence"/>
</dbReference>
<keyword evidence="3" id="KW-1185">Reference proteome</keyword>
<name>A0AAD9MX41_RIDPI</name>
<comment type="caution">
    <text evidence="2">The sequence shown here is derived from an EMBL/GenBank/DDBJ whole genome shotgun (WGS) entry which is preliminary data.</text>
</comment>
<feature type="coiled-coil region" evidence="1">
    <location>
        <begin position="18"/>
        <end position="80"/>
    </location>
</feature>
<accession>A0AAD9MX41</accession>
<keyword evidence="1" id="KW-0175">Coiled coil</keyword>
<gene>
    <name evidence="2" type="ORF">NP493_3539g00007</name>
</gene>
<dbReference type="AlphaFoldDB" id="A0AAD9MX41"/>
<dbReference type="EMBL" id="JAODUO010003533">
    <property type="protein sequence ID" value="KAK2146981.1"/>
    <property type="molecule type" value="Genomic_DNA"/>
</dbReference>
<evidence type="ECO:0000313" key="3">
    <source>
        <dbReference type="Proteomes" id="UP001209878"/>
    </source>
</evidence>